<feature type="compositionally biased region" description="Basic and acidic residues" evidence="1">
    <location>
        <begin position="185"/>
        <end position="198"/>
    </location>
</feature>
<feature type="compositionally biased region" description="Polar residues" evidence="1">
    <location>
        <begin position="541"/>
        <end position="555"/>
    </location>
</feature>
<evidence type="ECO:0000256" key="1">
    <source>
        <dbReference type="SAM" id="MobiDB-lite"/>
    </source>
</evidence>
<feature type="region of interest" description="Disordered" evidence="1">
    <location>
        <begin position="1"/>
        <end position="20"/>
    </location>
</feature>
<feature type="compositionally biased region" description="Basic and acidic residues" evidence="1">
    <location>
        <begin position="289"/>
        <end position="308"/>
    </location>
</feature>
<dbReference type="EMBL" id="HACM01003233">
    <property type="protein sequence ID" value="CRZ03675.1"/>
    <property type="molecule type" value="Transcribed_RNA"/>
</dbReference>
<feature type="compositionally biased region" description="Basic and acidic residues" evidence="1">
    <location>
        <begin position="584"/>
        <end position="596"/>
    </location>
</feature>
<feature type="compositionally biased region" description="Basic and acidic residues" evidence="1">
    <location>
        <begin position="207"/>
        <end position="220"/>
    </location>
</feature>
<feature type="compositionally biased region" description="Basic and acidic residues" evidence="1">
    <location>
        <begin position="483"/>
        <end position="494"/>
    </location>
</feature>
<accession>A0A0H5QNC7</accession>
<feature type="compositionally biased region" description="Basic and acidic residues" evidence="1">
    <location>
        <begin position="404"/>
        <end position="415"/>
    </location>
</feature>
<feature type="compositionally biased region" description="Polar residues" evidence="1">
    <location>
        <begin position="571"/>
        <end position="583"/>
    </location>
</feature>
<feature type="non-terminal residue" evidence="2">
    <location>
        <position position="1"/>
    </location>
</feature>
<feature type="compositionally biased region" description="Basic and acidic residues" evidence="1">
    <location>
        <begin position="447"/>
        <end position="458"/>
    </location>
</feature>
<reference evidence="2" key="1">
    <citation type="submission" date="2015-04" db="EMBL/GenBank/DDBJ databases">
        <title>The genome sequence of the plant pathogenic Rhizarian Plasmodiophora brassicae reveals insights in its biotrophic life cycle and the origin of chitin synthesis.</title>
        <authorList>
            <person name="Schwelm A."/>
            <person name="Fogelqvist J."/>
            <person name="Knaust A."/>
            <person name="Julke S."/>
            <person name="Lilja T."/>
            <person name="Dhandapani V."/>
            <person name="Bonilla-Rosso G."/>
            <person name="Karlsson M."/>
            <person name="Shevchenko A."/>
            <person name="Choi S.R."/>
            <person name="Kim H.G."/>
            <person name="Park J.Y."/>
            <person name="Lim Y.P."/>
            <person name="Ludwig-Muller J."/>
            <person name="Dixelius C."/>
        </authorList>
    </citation>
    <scope>NUCLEOTIDE SEQUENCE</scope>
    <source>
        <tissue evidence="2">Potato root galls</tissue>
    </source>
</reference>
<feature type="compositionally biased region" description="Basic and acidic residues" evidence="1">
    <location>
        <begin position="374"/>
        <end position="386"/>
    </location>
</feature>
<feature type="compositionally biased region" description="Basic and acidic residues" evidence="1">
    <location>
        <begin position="263"/>
        <end position="278"/>
    </location>
</feature>
<protein>
    <submittedName>
        <fullName evidence="2">Uncharacterized protein</fullName>
    </submittedName>
</protein>
<feature type="compositionally biased region" description="Polar residues" evidence="1">
    <location>
        <begin position="1"/>
        <end position="12"/>
    </location>
</feature>
<feature type="region of interest" description="Disordered" evidence="1">
    <location>
        <begin position="185"/>
        <end position="648"/>
    </location>
</feature>
<feature type="compositionally biased region" description="Basic and acidic residues" evidence="1">
    <location>
        <begin position="96"/>
        <end position="142"/>
    </location>
</feature>
<feature type="compositionally biased region" description="Basic and acidic residues" evidence="1">
    <location>
        <begin position="609"/>
        <end position="618"/>
    </location>
</feature>
<dbReference type="AlphaFoldDB" id="A0A0H5QNC7"/>
<feature type="compositionally biased region" description="Basic and acidic residues" evidence="1">
    <location>
        <begin position="315"/>
        <end position="328"/>
    </location>
</feature>
<feature type="compositionally biased region" description="Polar residues" evidence="1">
    <location>
        <begin position="248"/>
        <end position="260"/>
    </location>
</feature>
<sequence>DDERSTGQSDNNLAPVVTIDKTSYENQEFATTKEHQFLKFLNPLKRKKKDEQSEGSNDNKRGDGKSWSKESEGDNVEDCEVGKKQRETPANNSNGKEGDGHHESDKTQEINTDKPSHKINEEEVAENHEGERSEEPCKVNEEKAKKRLFRNGWRLFKRKNKANGEVGKPERKSRKIFYLFGKTRKDVSDGNNDEKNVDAEPSLLTTTRKDEHQSVVDTESRQWPGPAKIKEIKIMTPFQEDDDESSTDRSCSVENNQSPAVTLDEKSDKNQECVKTKEGSFLGLSNLFKKKDKDLSDDTKGEKNEDGKQSLLTKTHKDEHPETVRTETRQWQGPLYADKRKEQQSSYPDQEVDHESSTDRSFSVDNDYSWAVTLDEKSDENPECAKTRKGLSLPNFLKKRKKHLSDGDKGAKNIDGRQSILTKSHKDERPKAIGTEDRQWQGPSYADKIKGHEKRSPDQEADDEISMDQSFSVDNNLAPAVTLDEKEENRECVKIRKKYPRLPNLLKKKKDEQSDGSNDKKEGSKKSWSIFKKKGKDGNGENCSTGKTQHEASSCKSDEIKGGGQHESDQTQDINAGTSSNEINEQREADYQEGAKTETSQYGIFPNKATEEKAERPSFWHLSKKKGANGEVGKTKEKKHKRFHLLGK</sequence>
<organism evidence="2">
    <name type="scientific">Spongospora subterranea</name>
    <dbReference type="NCBI Taxonomy" id="70186"/>
    <lineage>
        <taxon>Eukaryota</taxon>
        <taxon>Sar</taxon>
        <taxon>Rhizaria</taxon>
        <taxon>Endomyxa</taxon>
        <taxon>Phytomyxea</taxon>
        <taxon>Plasmodiophorida</taxon>
        <taxon>Plasmodiophoridae</taxon>
        <taxon>Spongospora</taxon>
    </lineage>
</organism>
<name>A0A0H5QNC7_9EUKA</name>
<feature type="compositionally biased region" description="Basic and acidic residues" evidence="1">
    <location>
        <begin position="556"/>
        <end position="569"/>
    </location>
</feature>
<feature type="compositionally biased region" description="Basic and acidic residues" evidence="1">
    <location>
        <begin position="49"/>
        <end position="72"/>
    </location>
</feature>
<evidence type="ECO:0000313" key="2">
    <source>
        <dbReference type="EMBL" id="CRZ03675.1"/>
    </source>
</evidence>
<feature type="compositionally biased region" description="Basic and acidic residues" evidence="1">
    <location>
        <begin position="509"/>
        <end position="525"/>
    </location>
</feature>
<feature type="compositionally biased region" description="Basic and acidic residues" evidence="1">
    <location>
        <begin position="424"/>
        <end position="439"/>
    </location>
</feature>
<feature type="compositionally biased region" description="Basic residues" evidence="1">
    <location>
        <begin position="636"/>
        <end position="648"/>
    </location>
</feature>
<feature type="region of interest" description="Disordered" evidence="1">
    <location>
        <begin position="29"/>
        <end position="142"/>
    </location>
</feature>
<proteinExistence type="predicted"/>